<dbReference type="Proteomes" id="UP001564408">
    <property type="component" value="Unassembled WGS sequence"/>
</dbReference>
<comment type="caution">
    <text evidence="2">The sequence shown here is derived from an EMBL/GenBank/DDBJ whole genome shotgun (WGS) entry which is preliminary data.</text>
</comment>
<dbReference type="EMBL" id="JBDKXB010000001">
    <property type="protein sequence ID" value="MEY6430797.1"/>
    <property type="molecule type" value="Genomic_DNA"/>
</dbReference>
<evidence type="ECO:0000313" key="3">
    <source>
        <dbReference type="Proteomes" id="UP001564408"/>
    </source>
</evidence>
<keyword evidence="3" id="KW-1185">Reference proteome</keyword>
<dbReference type="RefSeq" id="WP_369665185.1">
    <property type="nucleotide sequence ID" value="NZ_JBDKXB010000001.1"/>
</dbReference>
<name>A0ABV4BBT8_9GAMM</name>
<evidence type="ECO:0000313" key="2">
    <source>
        <dbReference type="EMBL" id="MEY6430797.1"/>
    </source>
</evidence>
<dbReference type="InterPro" id="IPR023214">
    <property type="entry name" value="HAD_sf"/>
</dbReference>
<dbReference type="InterPro" id="IPR024197">
    <property type="entry name" value="TPP-like"/>
</dbReference>
<proteinExistence type="predicted"/>
<feature type="region of interest" description="Disordered" evidence="1">
    <location>
        <begin position="1"/>
        <end position="31"/>
    </location>
</feature>
<sequence>MLPAETVTWLDGRTSVTGDHPGDFPSSLDPAPAMPPPNAYLFVDLDDSLLQTREKCPTGPLTLAAHDRDGQPLSFHTPAQATLLGLLEGVPLIPVTGRNLTALRRVVSPRFASYRITSHGALVLGPDERPLPSWETQIDAQAAVWGPRLSAVAAVAEDAIREAGVAVRARVIEDLGFPVYLSLKGPEADLLALAERLAPHWPDGRLHHNHHNLALLPPYADKAAAVRHLIDAITSISPVPPLFIGLGDSLTDLPFLRLCNFALVPRDSQIQRHTWR</sequence>
<organism evidence="2 3">
    <name type="scientific">Thioalkalicoccus limnaeus</name>
    <dbReference type="NCBI Taxonomy" id="120681"/>
    <lineage>
        <taxon>Bacteria</taxon>
        <taxon>Pseudomonadati</taxon>
        <taxon>Pseudomonadota</taxon>
        <taxon>Gammaproteobacteria</taxon>
        <taxon>Chromatiales</taxon>
        <taxon>Chromatiaceae</taxon>
        <taxon>Thioalkalicoccus</taxon>
    </lineage>
</organism>
<protein>
    <recommendedName>
        <fullName evidence="4">Sucrose phosphatase-like domain-containing protein</fullName>
    </recommendedName>
</protein>
<evidence type="ECO:0008006" key="4">
    <source>
        <dbReference type="Google" id="ProtNLM"/>
    </source>
</evidence>
<dbReference type="PIRSF" id="PIRSF030802">
    <property type="entry name" value="UCP030802"/>
    <property type="match status" value="1"/>
</dbReference>
<dbReference type="InterPro" id="IPR036412">
    <property type="entry name" value="HAD-like_sf"/>
</dbReference>
<dbReference type="Gene3D" id="3.40.50.1000">
    <property type="entry name" value="HAD superfamily/HAD-like"/>
    <property type="match status" value="1"/>
</dbReference>
<dbReference type="SUPFAM" id="SSF56784">
    <property type="entry name" value="HAD-like"/>
    <property type="match status" value="1"/>
</dbReference>
<accession>A0ABV4BBT8</accession>
<reference evidence="2 3" key="1">
    <citation type="submission" date="2024-05" db="EMBL/GenBank/DDBJ databases">
        <title>Genome Sequence and Characterization of the New Strain Purple Sulfur Bacterium of Genus Thioalkalicoccus.</title>
        <authorList>
            <person name="Bryantseva I.A."/>
            <person name="Kyndt J.A."/>
            <person name="Imhoff J.F."/>
        </authorList>
    </citation>
    <scope>NUCLEOTIDE SEQUENCE [LARGE SCALE GENOMIC DNA]</scope>
    <source>
        <strain evidence="2 3">Um2</strain>
    </source>
</reference>
<gene>
    <name evidence="2" type="ORF">ABC977_00060</name>
</gene>
<evidence type="ECO:0000256" key="1">
    <source>
        <dbReference type="SAM" id="MobiDB-lite"/>
    </source>
</evidence>